<dbReference type="SUPFAM" id="SSF53756">
    <property type="entry name" value="UDP-Glycosyltransferase/glycogen phosphorylase"/>
    <property type="match status" value="1"/>
</dbReference>
<feature type="domain" description="Glycosyl transferase family 28 C-terminal" evidence="8">
    <location>
        <begin position="17"/>
        <end position="183"/>
    </location>
</feature>
<evidence type="ECO:0000256" key="7">
    <source>
        <dbReference type="ARBA" id="ARBA00022824"/>
    </source>
</evidence>
<dbReference type="EMBL" id="JAFNEN010000536">
    <property type="protein sequence ID" value="KAG8181083.1"/>
    <property type="molecule type" value="Genomic_DNA"/>
</dbReference>
<comment type="caution">
    <text evidence="9">The sequence shown here is derived from an EMBL/GenBank/DDBJ whole genome shotgun (WGS) entry which is preliminary data.</text>
</comment>
<sequence length="199" mass="21553">MSTNQNISGDTQPQMSVFVTVGSTEFDALVSSVCSDVVLDLLAENKIQKVVLQVGRGKLPPQVAGKTLEVEEADDQVGHGTTSTNPPVHIEWFRYMPSLTPYITSANLVIGHAGAGTLLECCTVGRPLVCVPNGTLLHGHQMELAEQMEMDGQIRMCPGPGKLAEALRGYFKEGMKTVPMSRSEPEMFSAFLEEFVGLR</sequence>
<dbReference type="InterPro" id="IPR039042">
    <property type="entry name" value="Alg13-like"/>
</dbReference>
<keyword evidence="6" id="KW-0808">Transferase</keyword>
<comment type="similarity">
    <text evidence="2">Belongs to the glycosyltransferase 28 family.</text>
</comment>
<dbReference type="Gene3D" id="3.40.50.2000">
    <property type="entry name" value="Glycogen Phosphorylase B"/>
    <property type="match status" value="1"/>
</dbReference>
<evidence type="ECO:0000256" key="4">
    <source>
        <dbReference type="ARBA" id="ARBA00017468"/>
    </source>
</evidence>
<evidence type="ECO:0000256" key="1">
    <source>
        <dbReference type="ARBA" id="ARBA00004240"/>
    </source>
</evidence>
<proteinExistence type="inferred from homology"/>
<dbReference type="GO" id="GO:0004577">
    <property type="term" value="F:N-acetylglucosaminyldiphosphodolichol N-acetylglucosaminyltransferase activity"/>
    <property type="evidence" value="ECO:0007669"/>
    <property type="project" value="UniProtKB-EC"/>
</dbReference>
<keyword evidence="7" id="KW-0256">Endoplasmic reticulum</keyword>
<dbReference type="EC" id="2.4.1.141" evidence="3"/>
<organism evidence="9 10">
    <name type="scientific">Oedothorax gibbosus</name>
    <dbReference type="NCBI Taxonomy" id="931172"/>
    <lineage>
        <taxon>Eukaryota</taxon>
        <taxon>Metazoa</taxon>
        <taxon>Ecdysozoa</taxon>
        <taxon>Arthropoda</taxon>
        <taxon>Chelicerata</taxon>
        <taxon>Arachnida</taxon>
        <taxon>Araneae</taxon>
        <taxon>Araneomorphae</taxon>
        <taxon>Entelegynae</taxon>
        <taxon>Araneoidea</taxon>
        <taxon>Linyphiidae</taxon>
        <taxon>Erigoninae</taxon>
        <taxon>Oedothorax</taxon>
    </lineage>
</organism>
<dbReference type="GO" id="GO:0006488">
    <property type="term" value="P:dolichol-linked oligosaccharide biosynthetic process"/>
    <property type="evidence" value="ECO:0007669"/>
    <property type="project" value="InterPro"/>
</dbReference>
<accession>A0AAV6UB46</accession>
<gene>
    <name evidence="9" type="ORF">JTE90_016596</name>
</gene>
<keyword evidence="5" id="KW-0328">Glycosyltransferase</keyword>
<dbReference type="AlphaFoldDB" id="A0AAV6UB46"/>
<name>A0AAV6UB46_9ARAC</name>
<evidence type="ECO:0000256" key="5">
    <source>
        <dbReference type="ARBA" id="ARBA00022676"/>
    </source>
</evidence>
<evidence type="ECO:0000313" key="10">
    <source>
        <dbReference type="Proteomes" id="UP000827092"/>
    </source>
</evidence>
<dbReference type="InterPro" id="IPR007235">
    <property type="entry name" value="Glyco_trans_28_C"/>
</dbReference>
<evidence type="ECO:0000256" key="6">
    <source>
        <dbReference type="ARBA" id="ARBA00022679"/>
    </source>
</evidence>
<evidence type="ECO:0000259" key="8">
    <source>
        <dbReference type="Pfam" id="PF04101"/>
    </source>
</evidence>
<protein>
    <recommendedName>
        <fullName evidence="4">UDP-N-acetylglucosamine transferase subunit ALG13</fullName>
        <ecNumber evidence="3">2.4.1.141</ecNumber>
    </recommendedName>
</protein>
<evidence type="ECO:0000256" key="2">
    <source>
        <dbReference type="ARBA" id="ARBA00006962"/>
    </source>
</evidence>
<dbReference type="GO" id="GO:0005783">
    <property type="term" value="C:endoplasmic reticulum"/>
    <property type="evidence" value="ECO:0007669"/>
    <property type="project" value="UniProtKB-SubCell"/>
</dbReference>
<dbReference type="PANTHER" id="PTHR12867:SF6">
    <property type="entry name" value="N-ACETYLGLUCOSAMINYLDIPHOSPHODOLICHOL N-ACETYLGLUCOSAMINYLTRANSFERASE"/>
    <property type="match status" value="1"/>
</dbReference>
<comment type="subcellular location">
    <subcellularLocation>
        <location evidence="1">Endoplasmic reticulum</location>
    </subcellularLocation>
</comment>
<evidence type="ECO:0000256" key="3">
    <source>
        <dbReference type="ARBA" id="ARBA00012614"/>
    </source>
</evidence>
<dbReference type="Pfam" id="PF04101">
    <property type="entry name" value="Glyco_tran_28_C"/>
    <property type="match status" value="1"/>
</dbReference>
<dbReference type="PANTHER" id="PTHR12867">
    <property type="entry name" value="GLYCOSYL TRANSFERASE-RELATED"/>
    <property type="match status" value="1"/>
</dbReference>
<dbReference type="Proteomes" id="UP000827092">
    <property type="component" value="Unassembled WGS sequence"/>
</dbReference>
<reference evidence="9 10" key="1">
    <citation type="journal article" date="2022" name="Nat. Ecol. Evol.">
        <title>A masculinizing supergene underlies an exaggerated male reproductive morph in a spider.</title>
        <authorList>
            <person name="Hendrickx F."/>
            <person name="De Corte Z."/>
            <person name="Sonet G."/>
            <person name="Van Belleghem S.M."/>
            <person name="Kostlbacher S."/>
            <person name="Vangestel C."/>
        </authorList>
    </citation>
    <scope>NUCLEOTIDE SEQUENCE [LARGE SCALE GENOMIC DNA]</scope>
    <source>
        <strain evidence="9">W744_W776</strain>
    </source>
</reference>
<keyword evidence="10" id="KW-1185">Reference proteome</keyword>
<evidence type="ECO:0000313" key="9">
    <source>
        <dbReference type="EMBL" id="KAG8181083.1"/>
    </source>
</evidence>